<sequence>MSDEMEGLDDEVRSLCLDIRKDLTALEQITESMSSDQINKALHAIKGKVERAKSVFQKCKLELRDLRGEQFAVYERKIKEHARSIDELSRQVNSEKERISSLKQKKSVRTELFGTMDLEKGKDASNGETKTAQQLIIDAKVVQSQSMAAVIRMNHLVGESEEIGVRTNAQLSVQTQQMGAIKTDIDKVQANMSRADKLLSQIGRSLMTDKMILCLVLLVVIGIIVIVVLKVMGVDLKVSGGGGGGGLLVIDCNLEWMRNSKECQEALNGRN</sequence>
<keyword evidence="4" id="KW-0653">Protein transport</keyword>
<dbReference type="PANTHER" id="PTHR21230:SF79">
    <property type="entry name" value="T-SNARE COILED-COIL HOMOLOGY DOMAIN-CONTAINING PROTEIN"/>
    <property type="match status" value="1"/>
</dbReference>
<evidence type="ECO:0000313" key="11">
    <source>
        <dbReference type="EMBL" id="CAD8644945.1"/>
    </source>
</evidence>
<dbReference type="PANTHER" id="PTHR21230">
    <property type="entry name" value="VESICLE TRANSPORT V-SNARE PROTEIN VTI1-RELATED"/>
    <property type="match status" value="1"/>
</dbReference>
<dbReference type="InterPro" id="IPR000727">
    <property type="entry name" value="T_SNARE_dom"/>
</dbReference>
<dbReference type="GO" id="GO:0031201">
    <property type="term" value="C:SNARE complex"/>
    <property type="evidence" value="ECO:0007669"/>
    <property type="project" value="TreeGrafter"/>
</dbReference>
<comment type="subcellular location">
    <subcellularLocation>
        <location evidence="1">Membrane</location>
        <topology evidence="1">Single-pass type IV membrane protein</topology>
    </subcellularLocation>
</comment>
<dbReference type="GO" id="GO:0005789">
    <property type="term" value="C:endoplasmic reticulum membrane"/>
    <property type="evidence" value="ECO:0007669"/>
    <property type="project" value="TreeGrafter"/>
</dbReference>
<feature type="coiled-coil region" evidence="8">
    <location>
        <begin position="49"/>
        <end position="105"/>
    </location>
</feature>
<dbReference type="SUPFAM" id="SSF58038">
    <property type="entry name" value="SNARE fusion complex"/>
    <property type="match status" value="1"/>
</dbReference>
<protein>
    <recommendedName>
        <fullName evidence="10">t-SNARE coiled-coil homology domain-containing protein</fullName>
    </recommendedName>
</protein>
<reference evidence="11" key="1">
    <citation type="submission" date="2021-01" db="EMBL/GenBank/DDBJ databases">
        <authorList>
            <person name="Corre E."/>
            <person name="Pelletier E."/>
            <person name="Niang G."/>
            <person name="Scheremetjew M."/>
            <person name="Finn R."/>
            <person name="Kale V."/>
            <person name="Holt S."/>
            <person name="Cochrane G."/>
            <person name="Meng A."/>
            <person name="Brown T."/>
            <person name="Cohen L."/>
        </authorList>
    </citation>
    <scope>NUCLEOTIDE SEQUENCE</scope>
    <source>
        <strain evidence="11">CCAP979/52</strain>
    </source>
</reference>
<evidence type="ECO:0000256" key="3">
    <source>
        <dbReference type="ARBA" id="ARBA00022692"/>
    </source>
</evidence>
<organism evidence="11">
    <name type="scientific">Cryptomonas curvata</name>
    <dbReference type="NCBI Taxonomy" id="233186"/>
    <lineage>
        <taxon>Eukaryota</taxon>
        <taxon>Cryptophyceae</taxon>
        <taxon>Cryptomonadales</taxon>
        <taxon>Cryptomonadaceae</taxon>
        <taxon>Cryptomonas</taxon>
    </lineage>
</organism>
<evidence type="ECO:0000256" key="5">
    <source>
        <dbReference type="ARBA" id="ARBA00022989"/>
    </source>
</evidence>
<keyword evidence="3 9" id="KW-0812">Transmembrane</keyword>
<dbReference type="GO" id="GO:0031902">
    <property type="term" value="C:late endosome membrane"/>
    <property type="evidence" value="ECO:0007669"/>
    <property type="project" value="TreeGrafter"/>
</dbReference>
<evidence type="ECO:0000256" key="2">
    <source>
        <dbReference type="ARBA" id="ARBA00022448"/>
    </source>
</evidence>
<keyword evidence="7 9" id="KW-0472">Membrane</keyword>
<dbReference type="GO" id="GO:0000149">
    <property type="term" value="F:SNARE binding"/>
    <property type="evidence" value="ECO:0007669"/>
    <property type="project" value="TreeGrafter"/>
</dbReference>
<keyword evidence="5 9" id="KW-1133">Transmembrane helix</keyword>
<dbReference type="AlphaFoldDB" id="A0A7S0QKP1"/>
<accession>A0A7S0QKP1</accession>
<proteinExistence type="predicted"/>
<evidence type="ECO:0000256" key="9">
    <source>
        <dbReference type="SAM" id="Phobius"/>
    </source>
</evidence>
<evidence type="ECO:0000256" key="6">
    <source>
        <dbReference type="ARBA" id="ARBA00023054"/>
    </source>
</evidence>
<dbReference type="GO" id="GO:0005484">
    <property type="term" value="F:SNAP receptor activity"/>
    <property type="evidence" value="ECO:0007669"/>
    <property type="project" value="TreeGrafter"/>
</dbReference>
<keyword evidence="2" id="KW-0813">Transport</keyword>
<feature type="domain" description="T-SNARE coiled-coil homology" evidence="10">
    <location>
        <begin position="140"/>
        <end position="202"/>
    </location>
</feature>
<dbReference type="Gene3D" id="1.20.5.110">
    <property type="match status" value="1"/>
</dbReference>
<dbReference type="GO" id="GO:0005794">
    <property type="term" value="C:Golgi apparatus"/>
    <property type="evidence" value="ECO:0007669"/>
    <property type="project" value="TreeGrafter"/>
</dbReference>
<evidence type="ECO:0000256" key="7">
    <source>
        <dbReference type="ARBA" id="ARBA00023136"/>
    </source>
</evidence>
<dbReference type="GO" id="GO:0012507">
    <property type="term" value="C:ER to Golgi transport vesicle membrane"/>
    <property type="evidence" value="ECO:0007669"/>
    <property type="project" value="TreeGrafter"/>
</dbReference>
<name>A0A7S0QKP1_9CRYP</name>
<evidence type="ECO:0000256" key="8">
    <source>
        <dbReference type="SAM" id="Coils"/>
    </source>
</evidence>
<dbReference type="EMBL" id="HBEZ01041066">
    <property type="protein sequence ID" value="CAD8644945.1"/>
    <property type="molecule type" value="Transcribed_RNA"/>
</dbReference>
<evidence type="ECO:0000259" key="10">
    <source>
        <dbReference type="PROSITE" id="PS50192"/>
    </source>
</evidence>
<evidence type="ECO:0000256" key="4">
    <source>
        <dbReference type="ARBA" id="ARBA00022927"/>
    </source>
</evidence>
<gene>
    <name evidence="11" type="ORF">CCUR1050_LOCUS22630</name>
</gene>
<dbReference type="InterPro" id="IPR038407">
    <property type="entry name" value="v-SNARE_N_sf"/>
</dbReference>
<dbReference type="Gene3D" id="1.20.58.400">
    <property type="entry name" value="t-snare proteins"/>
    <property type="match status" value="1"/>
</dbReference>
<keyword evidence="6 8" id="KW-0175">Coiled coil</keyword>
<evidence type="ECO:0000256" key="1">
    <source>
        <dbReference type="ARBA" id="ARBA00004211"/>
    </source>
</evidence>
<feature type="transmembrane region" description="Helical" evidence="9">
    <location>
        <begin position="211"/>
        <end position="232"/>
    </location>
</feature>
<dbReference type="GO" id="GO:0006906">
    <property type="term" value="P:vesicle fusion"/>
    <property type="evidence" value="ECO:0007669"/>
    <property type="project" value="TreeGrafter"/>
</dbReference>
<dbReference type="PROSITE" id="PS50192">
    <property type="entry name" value="T_SNARE"/>
    <property type="match status" value="1"/>
</dbReference>
<dbReference type="GO" id="GO:0015031">
    <property type="term" value="P:protein transport"/>
    <property type="evidence" value="ECO:0007669"/>
    <property type="project" value="UniProtKB-KW"/>
</dbReference>